<dbReference type="InterPro" id="IPR011495">
    <property type="entry name" value="Sig_transdc_His_kin_sub2_dim/P"/>
</dbReference>
<proteinExistence type="predicted"/>
<keyword evidence="3" id="KW-0597">Phosphoprotein</keyword>
<evidence type="ECO:0000256" key="9">
    <source>
        <dbReference type="SAM" id="Phobius"/>
    </source>
</evidence>
<accession>A0A840IDB0</accession>
<keyword evidence="9" id="KW-0812">Transmembrane</keyword>
<sequence length="419" mass="42358">MTPRRSPMPVEHPPADARREAMRAGLLLGWLSVAAVLVELALGMPVRHETAVVALALAAAIGNGAMPFVPWGRLLPERYSGAGTLLDLWAGALLVFVGALVVLAGAEARFDLLLFLVLPFIAVTHEGRRLAAWLAATAIVFAAAMALAPAPLDAGEIALHAVLLIASATLALALARATRRTAEAAARAAAAAELEQALLAESHHRIKNSLQTVADLLLLGRPEDASGGEAFDATAARIRSIAAVHHLLAGERGGTVAADELLRTVVAASASPREEVVVVSDELRLHSAQAQQLGVIANELVANALRHGGPPIAVVLASAGGGEVVLEVRDGGRAGAVSAGADAASRGGSAAGGNGAGAGGADGRRAPSATAAPTGLGLTLVRQIAEAGLGGSFALDARDDGSTIAVLRFNVADHAHPDR</sequence>
<gene>
    <name evidence="12" type="ORF">BDZ31_001921</name>
</gene>
<evidence type="ECO:0000256" key="1">
    <source>
        <dbReference type="ARBA" id="ARBA00000085"/>
    </source>
</evidence>
<organism evidence="12 13">
    <name type="scientific">Conexibacter arvalis</name>
    <dbReference type="NCBI Taxonomy" id="912552"/>
    <lineage>
        <taxon>Bacteria</taxon>
        <taxon>Bacillati</taxon>
        <taxon>Actinomycetota</taxon>
        <taxon>Thermoleophilia</taxon>
        <taxon>Solirubrobacterales</taxon>
        <taxon>Conexibacteraceae</taxon>
        <taxon>Conexibacter</taxon>
    </lineage>
</organism>
<dbReference type="PANTHER" id="PTHR41523">
    <property type="entry name" value="TWO-COMPONENT SYSTEM SENSOR PROTEIN"/>
    <property type="match status" value="1"/>
</dbReference>
<dbReference type="InterPro" id="IPR003594">
    <property type="entry name" value="HATPase_dom"/>
</dbReference>
<feature type="compositionally biased region" description="Low complexity" evidence="8">
    <location>
        <begin position="338"/>
        <end position="348"/>
    </location>
</feature>
<dbReference type="EMBL" id="JACHNU010000002">
    <property type="protein sequence ID" value="MBB4662335.1"/>
    <property type="molecule type" value="Genomic_DNA"/>
</dbReference>
<dbReference type="Pfam" id="PF13581">
    <property type="entry name" value="HATPase_c_2"/>
    <property type="match status" value="1"/>
</dbReference>
<dbReference type="EC" id="2.7.13.3" evidence="2"/>
<feature type="domain" description="Signal transduction histidine kinase subgroup 2 dimerisation and phosphoacceptor" evidence="10">
    <location>
        <begin position="201"/>
        <end position="267"/>
    </location>
</feature>
<evidence type="ECO:0000313" key="12">
    <source>
        <dbReference type="EMBL" id="MBB4662335.1"/>
    </source>
</evidence>
<keyword evidence="6 12" id="KW-0418">Kinase</keyword>
<keyword evidence="13" id="KW-1185">Reference proteome</keyword>
<evidence type="ECO:0000256" key="2">
    <source>
        <dbReference type="ARBA" id="ARBA00012438"/>
    </source>
</evidence>
<evidence type="ECO:0000256" key="5">
    <source>
        <dbReference type="ARBA" id="ARBA00022741"/>
    </source>
</evidence>
<dbReference type="SUPFAM" id="SSF55874">
    <property type="entry name" value="ATPase domain of HSP90 chaperone/DNA topoisomerase II/histidine kinase"/>
    <property type="match status" value="1"/>
</dbReference>
<dbReference type="InterPro" id="IPR036890">
    <property type="entry name" value="HATPase_C_sf"/>
</dbReference>
<feature type="domain" description="Histidine kinase/HSP90-like ATPase" evidence="11">
    <location>
        <begin position="275"/>
        <end position="386"/>
    </location>
</feature>
<evidence type="ECO:0000313" key="13">
    <source>
        <dbReference type="Proteomes" id="UP000585272"/>
    </source>
</evidence>
<keyword evidence="9" id="KW-1133">Transmembrane helix</keyword>
<dbReference type="Pfam" id="PF07568">
    <property type="entry name" value="HisKA_2"/>
    <property type="match status" value="1"/>
</dbReference>
<feature type="transmembrane region" description="Helical" evidence="9">
    <location>
        <begin position="130"/>
        <end position="151"/>
    </location>
</feature>
<feature type="transmembrane region" description="Helical" evidence="9">
    <location>
        <begin position="51"/>
        <end position="69"/>
    </location>
</feature>
<feature type="transmembrane region" description="Helical" evidence="9">
    <location>
        <begin position="89"/>
        <end position="118"/>
    </location>
</feature>
<dbReference type="Proteomes" id="UP000585272">
    <property type="component" value="Unassembled WGS sequence"/>
</dbReference>
<dbReference type="PANTHER" id="PTHR41523:SF8">
    <property type="entry name" value="ETHYLENE RESPONSE SENSOR PROTEIN"/>
    <property type="match status" value="1"/>
</dbReference>
<dbReference type="GO" id="GO:0005524">
    <property type="term" value="F:ATP binding"/>
    <property type="evidence" value="ECO:0007669"/>
    <property type="project" value="UniProtKB-KW"/>
</dbReference>
<comment type="caution">
    <text evidence="12">The sequence shown here is derived from an EMBL/GenBank/DDBJ whole genome shotgun (WGS) entry which is preliminary data.</text>
</comment>
<reference evidence="12 13" key="1">
    <citation type="submission" date="2020-08" db="EMBL/GenBank/DDBJ databases">
        <title>Genomic Encyclopedia of Archaeal and Bacterial Type Strains, Phase II (KMG-II): from individual species to whole genera.</title>
        <authorList>
            <person name="Goeker M."/>
        </authorList>
    </citation>
    <scope>NUCLEOTIDE SEQUENCE [LARGE SCALE GENOMIC DNA]</scope>
    <source>
        <strain evidence="12 13">DSM 23288</strain>
    </source>
</reference>
<keyword evidence="7" id="KW-0067">ATP-binding</keyword>
<name>A0A840IDB0_9ACTN</name>
<evidence type="ECO:0000256" key="8">
    <source>
        <dbReference type="SAM" id="MobiDB-lite"/>
    </source>
</evidence>
<keyword evidence="9" id="KW-0472">Membrane</keyword>
<dbReference type="AlphaFoldDB" id="A0A840IDB0"/>
<feature type="transmembrane region" description="Helical" evidence="9">
    <location>
        <begin position="157"/>
        <end position="175"/>
    </location>
</feature>
<dbReference type="Gene3D" id="3.30.565.10">
    <property type="entry name" value="Histidine kinase-like ATPase, C-terminal domain"/>
    <property type="match status" value="1"/>
</dbReference>
<keyword evidence="5" id="KW-0547">Nucleotide-binding</keyword>
<evidence type="ECO:0000259" key="10">
    <source>
        <dbReference type="Pfam" id="PF07568"/>
    </source>
</evidence>
<evidence type="ECO:0000256" key="3">
    <source>
        <dbReference type="ARBA" id="ARBA00022553"/>
    </source>
</evidence>
<keyword evidence="4" id="KW-0808">Transferase</keyword>
<feature type="region of interest" description="Disordered" evidence="8">
    <location>
        <begin position="338"/>
        <end position="370"/>
    </location>
</feature>
<comment type="catalytic activity">
    <reaction evidence="1">
        <text>ATP + protein L-histidine = ADP + protein N-phospho-L-histidine.</text>
        <dbReference type="EC" id="2.7.13.3"/>
    </reaction>
</comment>
<protein>
    <recommendedName>
        <fullName evidence="2">histidine kinase</fullName>
        <ecNumber evidence="2">2.7.13.3</ecNumber>
    </recommendedName>
</protein>
<feature type="compositionally biased region" description="Gly residues" evidence="8">
    <location>
        <begin position="349"/>
        <end position="361"/>
    </location>
</feature>
<evidence type="ECO:0000256" key="7">
    <source>
        <dbReference type="ARBA" id="ARBA00022840"/>
    </source>
</evidence>
<dbReference type="GO" id="GO:0004673">
    <property type="term" value="F:protein histidine kinase activity"/>
    <property type="evidence" value="ECO:0007669"/>
    <property type="project" value="UniProtKB-EC"/>
</dbReference>
<evidence type="ECO:0000259" key="11">
    <source>
        <dbReference type="Pfam" id="PF13581"/>
    </source>
</evidence>
<evidence type="ECO:0000256" key="6">
    <source>
        <dbReference type="ARBA" id="ARBA00022777"/>
    </source>
</evidence>
<feature type="transmembrane region" description="Helical" evidence="9">
    <location>
        <begin position="24"/>
        <end position="44"/>
    </location>
</feature>
<evidence type="ECO:0000256" key="4">
    <source>
        <dbReference type="ARBA" id="ARBA00022679"/>
    </source>
</evidence>